<keyword evidence="3" id="KW-1185">Reference proteome</keyword>
<proteinExistence type="predicted"/>
<feature type="compositionally biased region" description="Basic and acidic residues" evidence="1">
    <location>
        <begin position="47"/>
        <end position="62"/>
    </location>
</feature>
<accession>A0A9W8MU11</accession>
<name>A0A9W8MU11_9AGAR</name>
<sequence length="160" mass="17568">MAPATLDLELITPLEIVLANEYKAYEPGMAGLSPKSGSGNDCGGCRSDYKRDSGEDEMEKTSDRARRLQLESNHANREDDAAVSIIPGNRGRRFQGAVRSIEASWIGYRLLFATSAARSTDSKATSWAWAWAVGLYLRLLAGAASADLFLRMFFDINLKD</sequence>
<dbReference type="Proteomes" id="UP001148786">
    <property type="component" value="Unassembled WGS sequence"/>
</dbReference>
<protein>
    <submittedName>
        <fullName evidence="2">Uncharacterized protein</fullName>
    </submittedName>
</protein>
<evidence type="ECO:0000256" key="1">
    <source>
        <dbReference type="SAM" id="MobiDB-lite"/>
    </source>
</evidence>
<comment type="caution">
    <text evidence="2">The sequence shown here is derived from an EMBL/GenBank/DDBJ whole genome shotgun (WGS) entry which is preliminary data.</text>
</comment>
<evidence type="ECO:0000313" key="3">
    <source>
        <dbReference type="Proteomes" id="UP001148786"/>
    </source>
</evidence>
<gene>
    <name evidence="2" type="ORF">NLJ89_g7087</name>
</gene>
<evidence type="ECO:0000313" key="2">
    <source>
        <dbReference type="EMBL" id="KAJ3506054.1"/>
    </source>
</evidence>
<organism evidence="2 3">
    <name type="scientific">Agrocybe chaxingu</name>
    <dbReference type="NCBI Taxonomy" id="84603"/>
    <lineage>
        <taxon>Eukaryota</taxon>
        <taxon>Fungi</taxon>
        <taxon>Dikarya</taxon>
        <taxon>Basidiomycota</taxon>
        <taxon>Agaricomycotina</taxon>
        <taxon>Agaricomycetes</taxon>
        <taxon>Agaricomycetidae</taxon>
        <taxon>Agaricales</taxon>
        <taxon>Agaricineae</taxon>
        <taxon>Strophariaceae</taxon>
        <taxon>Agrocybe</taxon>
    </lineage>
</organism>
<dbReference type="EMBL" id="JANKHO010000811">
    <property type="protein sequence ID" value="KAJ3506054.1"/>
    <property type="molecule type" value="Genomic_DNA"/>
</dbReference>
<dbReference type="AlphaFoldDB" id="A0A9W8MU11"/>
<reference evidence="2" key="1">
    <citation type="submission" date="2022-07" db="EMBL/GenBank/DDBJ databases">
        <title>Genome Sequence of Agrocybe chaxingu.</title>
        <authorList>
            <person name="Buettner E."/>
        </authorList>
    </citation>
    <scope>NUCLEOTIDE SEQUENCE</scope>
    <source>
        <strain evidence="2">MP-N11</strain>
    </source>
</reference>
<feature type="region of interest" description="Disordered" evidence="1">
    <location>
        <begin position="30"/>
        <end position="62"/>
    </location>
</feature>